<dbReference type="OrthoDB" id="9804217at2"/>
<dbReference type="GO" id="GO:0004425">
    <property type="term" value="F:indole-3-glycerol-phosphate synthase activity"/>
    <property type="evidence" value="ECO:0007669"/>
    <property type="project" value="UniProtKB-UniRule"/>
</dbReference>
<evidence type="ECO:0000256" key="4">
    <source>
        <dbReference type="ARBA" id="ARBA00022793"/>
    </source>
</evidence>
<dbReference type="EC" id="4.1.1.48" evidence="8"/>
<dbReference type="InterPro" id="IPR001468">
    <property type="entry name" value="Indole-3-GlycerolPSynthase_CS"/>
</dbReference>
<dbReference type="Pfam" id="PF00218">
    <property type="entry name" value="IGPS"/>
    <property type="match status" value="1"/>
</dbReference>
<comment type="catalytic activity">
    <reaction evidence="1 8">
        <text>1-(2-carboxyphenylamino)-1-deoxy-D-ribulose 5-phosphate + H(+) = (1S,2R)-1-C-(indol-3-yl)glycerol 3-phosphate + CO2 + H2O</text>
        <dbReference type="Rhea" id="RHEA:23476"/>
        <dbReference type="ChEBI" id="CHEBI:15377"/>
        <dbReference type="ChEBI" id="CHEBI:15378"/>
        <dbReference type="ChEBI" id="CHEBI:16526"/>
        <dbReference type="ChEBI" id="CHEBI:58613"/>
        <dbReference type="ChEBI" id="CHEBI:58866"/>
        <dbReference type="EC" id="4.1.1.48"/>
    </reaction>
</comment>
<dbReference type="NCBIfam" id="NF001377">
    <property type="entry name" value="PRK00278.2-4"/>
    <property type="match status" value="1"/>
</dbReference>
<evidence type="ECO:0000259" key="9">
    <source>
        <dbReference type="Pfam" id="PF00218"/>
    </source>
</evidence>
<dbReference type="AlphaFoldDB" id="A0A370U9K6"/>
<keyword evidence="4 8" id="KW-0210">Decarboxylase</keyword>
<evidence type="ECO:0000256" key="3">
    <source>
        <dbReference type="ARBA" id="ARBA00022605"/>
    </source>
</evidence>
<keyword evidence="6 8" id="KW-0057">Aromatic amino acid biosynthesis</keyword>
<dbReference type="InterPro" id="IPR013798">
    <property type="entry name" value="Indole-3-glycerol_P_synth_dom"/>
</dbReference>
<organism evidence="10 11">
    <name type="scientific">Marinomonas piezotolerans</name>
    <dbReference type="NCBI Taxonomy" id="2213058"/>
    <lineage>
        <taxon>Bacteria</taxon>
        <taxon>Pseudomonadati</taxon>
        <taxon>Pseudomonadota</taxon>
        <taxon>Gammaproteobacteria</taxon>
        <taxon>Oceanospirillales</taxon>
        <taxon>Oceanospirillaceae</taxon>
        <taxon>Marinomonas</taxon>
    </lineage>
</organism>
<dbReference type="NCBIfam" id="NF001370">
    <property type="entry name" value="PRK00278.1-2"/>
    <property type="match status" value="1"/>
</dbReference>
<dbReference type="InterPro" id="IPR045186">
    <property type="entry name" value="Indole-3-glycerol_P_synth"/>
</dbReference>
<comment type="similarity">
    <text evidence="8">Belongs to the TrpC family.</text>
</comment>
<keyword evidence="11" id="KW-1185">Reference proteome</keyword>
<dbReference type="Proteomes" id="UP000254326">
    <property type="component" value="Unassembled WGS sequence"/>
</dbReference>
<dbReference type="PANTHER" id="PTHR22854">
    <property type="entry name" value="TRYPTOPHAN BIOSYNTHESIS PROTEIN"/>
    <property type="match status" value="1"/>
</dbReference>
<feature type="domain" description="Indole-3-glycerol phosphate synthase" evidence="9">
    <location>
        <begin position="9"/>
        <end position="268"/>
    </location>
</feature>
<dbReference type="CDD" id="cd00331">
    <property type="entry name" value="IGPS"/>
    <property type="match status" value="1"/>
</dbReference>
<dbReference type="HAMAP" id="MF_00134_B">
    <property type="entry name" value="IGPS_B"/>
    <property type="match status" value="1"/>
</dbReference>
<gene>
    <name evidence="8" type="primary">trpC</name>
    <name evidence="10" type="ORF">DN730_08585</name>
</gene>
<reference evidence="10 11" key="1">
    <citation type="submission" date="2018-06" db="EMBL/GenBank/DDBJ databases">
        <title>Marinomonas sp. YLB-05 draft genome sequence.</title>
        <authorList>
            <person name="Yu L."/>
            <person name="Tang X."/>
        </authorList>
    </citation>
    <scope>NUCLEOTIDE SEQUENCE [LARGE SCALE GENOMIC DNA]</scope>
    <source>
        <strain evidence="10 11">YLB-05</strain>
    </source>
</reference>
<dbReference type="Gene3D" id="3.20.20.70">
    <property type="entry name" value="Aldolase class I"/>
    <property type="match status" value="1"/>
</dbReference>
<dbReference type="PANTHER" id="PTHR22854:SF2">
    <property type="entry name" value="INDOLE-3-GLYCEROL-PHOSPHATE SYNTHASE"/>
    <property type="match status" value="1"/>
</dbReference>
<evidence type="ECO:0000313" key="11">
    <source>
        <dbReference type="Proteomes" id="UP000254326"/>
    </source>
</evidence>
<dbReference type="UniPathway" id="UPA00035">
    <property type="reaction ID" value="UER00043"/>
</dbReference>
<evidence type="ECO:0000256" key="6">
    <source>
        <dbReference type="ARBA" id="ARBA00023141"/>
    </source>
</evidence>
<evidence type="ECO:0000256" key="7">
    <source>
        <dbReference type="ARBA" id="ARBA00023239"/>
    </source>
</evidence>
<dbReference type="PROSITE" id="PS00614">
    <property type="entry name" value="IGPS"/>
    <property type="match status" value="1"/>
</dbReference>
<dbReference type="GO" id="GO:0000162">
    <property type="term" value="P:L-tryptophan biosynthetic process"/>
    <property type="evidence" value="ECO:0007669"/>
    <property type="project" value="UniProtKB-UniRule"/>
</dbReference>
<dbReference type="FunFam" id="3.20.20.70:FF:000024">
    <property type="entry name" value="Indole-3-glycerol phosphate synthase"/>
    <property type="match status" value="1"/>
</dbReference>
<protein>
    <recommendedName>
        <fullName evidence="8">Indole-3-glycerol phosphate synthase</fullName>
        <shortName evidence="8">IGPS</shortName>
        <ecNumber evidence="8">4.1.1.48</ecNumber>
    </recommendedName>
</protein>
<dbReference type="InterPro" id="IPR011060">
    <property type="entry name" value="RibuloseP-bd_barrel"/>
</dbReference>
<keyword evidence="3 8" id="KW-0028">Amino-acid biosynthesis</keyword>
<evidence type="ECO:0000256" key="2">
    <source>
        <dbReference type="ARBA" id="ARBA00004696"/>
    </source>
</evidence>
<dbReference type="EMBL" id="QKRA01000003">
    <property type="protein sequence ID" value="RDL44445.1"/>
    <property type="molecule type" value="Genomic_DNA"/>
</dbReference>
<dbReference type="GO" id="GO:0004640">
    <property type="term" value="F:phosphoribosylanthranilate isomerase activity"/>
    <property type="evidence" value="ECO:0007669"/>
    <property type="project" value="TreeGrafter"/>
</dbReference>
<name>A0A370U9K6_9GAMM</name>
<keyword evidence="7 8" id="KW-0456">Lyase</keyword>
<comment type="caution">
    <text evidence="10">The sequence shown here is derived from an EMBL/GenBank/DDBJ whole genome shotgun (WGS) entry which is preliminary data.</text>
</comment>
<sequence length="270" mass="29805">MQVETPTILRKIVARKHEEVAERLVRTPFANLEIAAAAANAHNPVRGFASALRRKISQGKAGVIAEVKKASPSKGVIRENFSPKDIAKSYEKGGAACLSVLTDKDYFQGHEDFLVEARAACSLPIIRKDFIVDPYQVMEARAIGADCILLIAACLNGKELRELDQLARDLSMDVLVEVHNRAELDLALENTKTELLGINNRDLHTFELSLQTTFELMGAVPKDRLIVTESGIHTRDDVAAMRENDIHAFLVGESFMKADNPGDKLAELFK</sequence>
<dbReference type="NCBIfam" id="NF001373">
    <property type="entry name" value="PRK00278.1-6"/>
    <property type="match status" value="1"/>
</dbReference>
<comment type="pathway">
    <text evidence="2 8">Amino-acid biosynthesis; L-tryptophan biosynthesis; L-tryptophan from chorismate: step 4/5.</text>
</comment>
<keyword evidence="5 8" id="KW-0822">Tryptophan biosynthesis</keyword>
<evidence type="ECO:0000313" key="10">
    <source>
        <dbReference type="EMBL" id="RDL44445.1"/>
    </source>
</evidence>
<accession>A0A370U9K6</accession>
<dbReference type="InterPro" id="IPR013785">
    <property type="entry name" value="Aldolase_TIM"/>
</dbReference>
<dbReference type="RefSeq" id="WP_115467708.1">
    <property type="nucleotide sequence ID" value="NZ_QKRA01000003.1"/>
</dbReference>
<evidence type="ECO:0000256" key="5">
    <source>
        <dbReference type="ARBA" id="ARBA00022822"/>
    </source>
</evidence>
<evidence type="ECO:0000256" key="1">
    <source>
        <dbReference type="ARBA" id="ARBA00001633"/>
    </source>
</evidence>
<evidence type="ECO:0000256" key="8">
    <source>
        <dbReference type="HAMAP-Rule" id="MF_00134"/>
    </source>
</evidence>
<dbReference type="SUPFAM" id="SSF51366">
    <property type="entry name" value="Ribulose-phoshate binding barrel"/>
    <property type="match status" value="1"/>
</dbReference>
<proteinExistence type="inferred from homology"/>